<accession>A0ACC0VSG6</accession>
<keyword evidence="2" id="KW-1185">Reference proteome</keyword>
<name>A0ACC0VSG6_9STRA</name>
<dbReference type="EMBL" id="CM047586">
    <property type="protein sequence ID" value="KAI9908869.1"/>
    <property type="molecule type" value="Genomic_DNA"/>
</dbReference>
<gene>
    <name evidence="1" type="ORF">PsorP6_014742</name>
</gene>
<dbReference type="Proteomes" id="UP001163321">
    <property type="component" value="Chromosome 7"/>
</dbReference>
<organism evidence="1 2">
    <name type="scientific">Peronosclerospora sorghi</name>
    <dbReference type="NCBI Taxonomy" id="230839"/>
    <lineage>
        <taxon>Eukaryota</taxon>
        <taxon>Sar</taxon>
        <taxon>Stramenopiles</taxon>
        <taxon>Oomycota</taxon>
        <taxon>Peronosporomycetes</taxon>
        <taxon>Peronosporales</taxon>
        <taxon>Peronosporaceae</taxon>
        <taxon>Peronosclerospora</taxon>
    </lineage>
</organism>
<proteinExistence type="predicted"/>
<protein>
    <submittedName>
        <fullName evidence="1">Uncharacterized protein</fullName>
    </submittedName>
</protein>
<sequence>MFTCSSGWNRSTWLYTLPVNGVSCCKVSNRRFRSLARWDDSSPATAANAFNCNAEPLDGIPVDSDDATSDKMSSIDELRGNPDLKPLSELSLSYEALEERALRFEKDGKLLK</sequence>
<comment type="caution">
    <text evidence="1">The sequence shown here is derived from an EMBL/GenBank/DDBJ whole genome shotgun (WGS) entry which is preliminary data.</text>
</comment>
<evidence type="ECO:0000313" key="2">
    <source>
        <dbReference type="Proteomes" id="UP001163321"/>
    </source>
</evidence>
<reference evidence="1 2" key="1">
    <citation type="journal article" date="2022" name="bioRxiv">
        <title>The genome of the oomycete Peronosclerospora sorghi, a cosmopolitan pathogen of maize and sorghum, is inflated with dispersed pseudogenes.</title>
        <authorList>
            <person name="Fletcher K."/>
            <person name="Martin F."/>
            <person name="Isakeit T."/>
            <person name="Cavanaugh K."/>
            <person name="Magill C."/>
            <person name="Michelmore R."/>
        </authorList>
    </citation>
    <scope>NUCLEOTIDE SEQUENCE [LARGE SCALE GENOMIC DNA]</scope>
    <source>
        <strain evidence="1">P6</strain>
    </source>
</reference>
<evidence type="ECO:0000313" key="1">
    <source>
        <dbReference type="EMBL" id="KAI9908869.1"/>
    </source>
</evidence>